<keyword evidence="6" id="KW-1185">Reference proteome</keyword>
<keyword evidence="3" id="KW-0862">Zinc</keyword>
<evidence type="ECO:0000256" key="2">
    <source>
        <dbReference type="ARBA" id="ARBA00022771"/>
    </source>
</evidence>
<dbReference type="GO" id="GO:0008270">
    <property type="term" value="F:zinc ion binding"/>
    <property type="evidence" value="ECO:0007669"/>
    <property type="project" value="UniProtKB-KW"/>
</dbReference>
<dbReference type="AlphaFoldDB" id="A0A9P5VDI1"/>
<dbReference type="SMART" id="SM01328">
    <property type="entry name" value="zf-3CxxC"/>
    <property type="match status" value="1"/>
</dbReference>
<reference evidence="5" key="1">
    <citation type="journal article" date="2020" name="Fungal Divers.">
        <title>Resolving the Mortierellaceae phylogeny through synthesis of multi-gene phylogenetics and phylogenomics.</title>
        <authorList>
            <person name="Vandepol N."/>
            <person name="Liber J."/>
            <person name="Desiro A."/>
            <person name="Na H."/>
            <person name="Kennedy M."/>
            <person name="Barry K."/>
            <person name="Grigoriev I.V."/>
            <person name="Miller A.N."/>
            <person name="O'Donnell K."/>
            <person name="Stajich J.E."/>
            <person name="Bonito G."/>
        </authorList>
    </citation>
    <scope>NUCLEOTIDE SEQUENCE</scope>
    <source>
        <strain evidence="5">NRRL 6426</strain>
    </source>
</reference>
<comment type="caution">
    <text evidence="5">The sequence shown here is derived from an EMBL/GenBank/DDBJ whole genome shotgun (WGS) entry which is preliminary data.</text>
</comment>
<evidence type="ECO:0000256" key="1">
    <source>
        <dbReference type="ARBA" id="ARBA00022723"/>
    </source>
</evidence>
<dbReference type="InterPro" id="IPR027377">
    <property type="entry name" value="ZAR1/RTP1-5-like_Znf-3CxxC"/>
</dbReference>
<name>A0A9P5VDI1_9FUNG</name>
<evidence type="ECO:0000313" key="5">
    <source>
        <dbReference type="EMBL" id="KAF9154326.1"/>
    </source>
</evidence>
<dbReference type="EMBL" id="JAAAUQ010000122">
    <property type="protein sequence ID" value="KAF9154326.1"/>
    <property type="molecule type" value="Genomic_DNA"/>
</dbReference>
<keyword evidence="2" id="KW-0863">Zinc-finger</keyword>
<dbReference type="OrthoDB" id="8121437at2759"/>
<feature type="domain" description="3CxxC-type" evidence="4">
    <location>
        <begin position="63"/>
        <end position="162"/>
    </location>
</feature>
<evidence type="ECO:0000256" key="3">
    <source>
        <dbReference type="ARBA" id="ARBA00022833"/>
    </source>
</evidence>
<dbReference type="Proteomes" id="UP000748756">
    <property type="component" value="Unassembled WGS sequence"/>
</dbReference>
<evidence type="ECO:0000313" key="6">
    <source>
        <dbReference type="Proteomes" id="UP000748756"/>
    </source>
</evidence>
<accession>A0A9P5VDI1</accession>
<evidence type="ECO:0000259" key="4">
    <source>
        <dbReference type="SMART" id="SM01328"/>
    </source>
</evidence>
<protein>
    <recommendedName>
        <fullName evidence="4">3CxxC-type domain-containing protein</fullName>
    </recommendedName>
</protein>
<dbReference type="Pfam" id="PF13695">
    <property type="entry name" value="Zn_ribbon_3CxxC"/>
    <property type="match status" value="1"/>
</dbReference>
<proteinExistence type="predicted"/>
<gene>
    <name evidence="5" type="ORF">BG015_001239</name>
</gene>
<organism evidence="5 6">
    <name type="scientific">Linnemannia schmuckeri</name>
    <dbReference type="NCBI Taxonomy" id="64567"/>
    <lineage>
        <taxon>Eukaryota</taxon>
        <taxon>Fungi</taxon>
        <taxon>Fungi incertae sedis</taxon>
        <taxon>Mucoromycota</taxon>
        <taxon>Mortierellomycotina</taxon>
        <taxon>Mortierellomycetes</taxon>
        <taxon>Mortierellales</taxon>
        <taxon>Mortierellaceae</taxon>
        <taxon>Linnemannia</taxon>
    </lineage>
</organism>
<sequence>MGFRPVSSTFTSAPPLLPPRKLAGGKEFDGSYLHAAVARESDSRYKYDDNLTKATSRRDGSRSILGHFICKACNPSRSWYSGNICTELFIASNDRYRTILHAQQCRRCETYIMPEVDEGNYVQKIVSALDLWINRPERKEFPSDYRKTKPHDKERCHGCQIGVCIRQRK</sequence>
<keyword evidence="1" id="KW-0479">Metal-binding</keyword>